<proteinExistence type="inferred from homology"/>
<comment type="caution">
    <text evidence="6">The sequence shown here is derived from an EMBL/GenBank/DDBJ whole genome shotgun (WGS) entry which is preliminary data.</text>
</comment>
<evidence type="ECO:0000256" key="4">
    <source>
        <dbReference type="ARBA" id="ARBA00023295"/>
    </source>
</evidence>
<dbReference type="Pfam" id="PF00251">
    <property type="entry name" value="Glyco_hydro_32N"/>
    <property type="match status" value="1"/>
</dbReference>
<dbReference type="RefSeq" id="WP_204392078.1">
    <property type="nucleotide sequence ID" value="NZ_JAFBBW010000001.1"/>
</dbReference>
<keyword evidence="4" id="KW-0326">Glycosidase</keyword>
<dbReference type="PANTHER" id="PTHR43101:SF1">
    <property type="entry name" value="BETA-FRUCTOSIDASE"/>
    <property type="match status" value="1"/>
</dbReference>
<organism evidence="6 7">
    <name type="scientific">Agromyces aurantiacus</name>
    <dbReference type="NCBI Taxonomy" id="165814"/>
    <lineage>
        <taxon>Bacteria</taxon>
        <taxon>Bacillati</taxon>
        <taxon>Actinomycetota</taxon>
        <taxon>Actinomycetes</taxon>
        <taxon>Micrococcales</taxon>
        <taxon>Microbacteriaceae</taxon>
        <taxon>Agromyces</taxon>
    </lineage>
</organism>
<keyword evidence="7" id="KW-1185">Reference proteome</keyword>
<comment type="similarity">
    <text evidence="1">Belongs to the glycosyl hydrolase 32 family.</text>
</comment>
<dbReference type="InterPro" id="IPR001362">
    <property type="entry name" value="Glyco_hydro_32"/>
</dbReference>
<evidence type="ECO:0000313" key="7">
    <source>
        <dbReference type="Proteomes" id="UP001595960"/>
    </source>
</evidence>
<gene>
    <name evidence="6" type="ORF">ACFPER_08605</name>
</gene>
<dbReference type="Gene3D" id="2.60.120.560">
    <property type="entry name" value="Exo-inulinase, domain 1"/>
    <property type="match status" value="1"/>
</dbReference>
<dbReference type="PANTHER" id="PTHR43101">
    <property type="entry name" value="BETA-FRUCTOSIDASE"/>
    <property type="match status" value="1"/>
</dbReference>
<evidence type="ECO:0000256" key="3">
    <source>
        <dbReference type="ARBA" id="ARBA00022801"/>
    </source>
</evidence>
<accession>A0ABV9R4F2</accession>
<reference evidence="7" key="1">
    <citation type="journal article" date="2019" name="Int. J. Syst. Evol. Microbiol.">
        <title>The Global Catalogue of Microorganisms (GCM) 10K type strain sequencing project: providing services to taxonomists for standard genome sequencing and annotation.</title>
        <authorList>
            <consortium name="The Broad Institute Genomics Platform"/>
            <consortium name="The Broad Institute Genome Sequencing Center for Infectious Disease"/>
            <person name="Wu L."/>
            <person name="Ma J."/>
        </authorList>
    </citation>
    <scope>NUCLEOTIDE SEQUENCE [LARGE SCALE GENOMIC DNA]</scope>
    <source>
        <strain evidence="7">CGMCC 1.12192</strain>
    </source>
</reference>
<dbReference type="SUPFAM" id="SSF75005">
    <property type="entry name" value="Arabinanase/levansucrase/invertase"/>
    <property type="match status" value="1"/>
</dbReference>
<dbReference type="EC" id="3.2.1.26" evidence="2"/>
<keyword evidence="3" id="KW-0378">Hydrolase</keyword>
<dbReference type="EMBL" id="JBHSJC010000001">
    <property type="protein sequence ID" value="MFC4828844.1"/>
    <property type="molecule type" value="Genomic_DNA"/>
</dbReference>
<evidence type="ECO:0000313" key="6">
    <source>
        <dbReference type="EMBL" id="MFC4828844.1"/>
    </source>
</evidence>
<protein>
    <recommendedName>
        <fullName evidence="2">beta-fructofuranosidase</fullName>
        <ecNumber evidence="2">3.2.1.26</ecNumber>
    </recommendedName>
</protein>
<dbReference type="CDD" id="cd08995">
    <property type="entry name" value="GH32_EcAec43-like"/>
    <property type="match status" value="1"/>
</dbReference>
<dbReference type="InterPro" id="IPR023296">
    <property type="entry name" value="Glyco_hydro_beta-prop_sf"/>
</dbReference>
<dbReference type="SMART" id="SM00640">
    <property type="entry name" value="Glyco_32"/>
    <property type="match status" value="1"/>
</dbReference>
<dbReference type="InterPro" id="IPR051214">
    <property type="entry name" value="GH32_Enzymes"/>
</dbReference>
<dbReference type="Gene3D" id="2.115.10.20">
    <property type="entry name" value="Glycosyl hydrolase domain, family 43"/>
    <property type="match status" value="1"/>
</dbReference>
<sequence>MTEPVFFRPTDAWVGDVIPWQEDGVFHLFYLHEVRRTPKPGTPWNLITTTDLVRFDDRGVALAAGDDDASDFNAYTGSIVRDADGVHHLFYTGQNPRRLGDDGLPLQLVMHATSVDGMATWQRHPEHTFGASIRYETADWRDPFVFRDEEAGLWRMLIAARHVGGPERRRGVIAQCVSHDLASWQPVEPFWDPRRYITHECPEVFQWGDWWYLVYSEFSESFTTRYRMARSLHGPWRVPEHDSLDGRAYYAAKSAERDGRRFFFGWIASRDGARDDGPWLWAGTLSVLEARQNPDGTLAFGFPAELTASFTEMQSIGFDEADEDELPPAAIGGTPIELRAHDGYRAVVSREELPSAFHAAVTFDIAAGTTECGVLLRSSADGDEGYVIRLEPKRHRMVFDRWPRPRTGDGQWEVSGDVPYVIELERPCHLPPGEHTLEVVVDGDLCVAVLDGRVTLSTRLYDRPAGRLGLFVGEGAAVVTGCRIGTRPDAESAPDETGAAALVAASATT</sequence>
<dbReference type="Proteomes" id="UP001595960">
    <property type="component" value="Unassembled WGS sequence"/>
</dbReference>
<feature type="domain" description="Glycosyl hydrolase family 32 N-terminal" evidence="5">
    <location>
        <begin position="7"/>
        <end position="287"/>
    </location>
</feature>
<name>A0ABV9R4F2_9MICO</name>
<dbReference type="InterPro" id="IPR013148">
    <property type="entry name" value="Glyco_hydro_32_N"/>
</dbReference>
<evidence type="ECO:0000259" key="5">
    <source>
        <dbReference type="Pfam" id="PF00251"/>
    </source>
</evidence>
<evidence type="ECO:0000256" key="1">
    <source>
        <dbReference type="ARBA" id="ARBA00009902"/>
    </source>
</evidence>
<evidence type="ECO:0000256" key="2">
    <source>
        <dbReference type="ARBA" id="ARBA00012758"/>
    </source>
</evidence>